<comment type="caution">
    <text evidence="3">The sequence shown here is derived from an EMBL/GenBank/DDBJ whole genome shotgun (WGS) entry which is preliminary data.</text>
</comment>
<feature type="chain" id="PRO_5019095666" evidence="1">
    <location>
        <begin position="29"/>
        <end position="361"/>
    </location>
</feature>
<reference evidence="3 4" key="1">
    <citation type="submission" date="2018-10" db="EMBL/GenBank/DDBJ databases">
        <title>Genomic Encyclopedia of Type Strains, Phase IV (KMG-IV): sequencing the most valuable type-strain genomes for metagenomic binning, comparative biology and taxonomic classification.</title>
        <authorList>
            <person name="Goeker M."/>
        </authorList>
    </citation>
    <scope>NUCLEOTIDE SEQUENCE [LARGE SCALE GENOMIC DNA]</scope>
    <source>
        <strain evidence="3 4">DSM 22008</strain>
    </source>
</reference>
<protein>
    <submittedName>
        <fullName evidence="3">Poly(Beta-D-mannuronate) lyase</fullName>
    </submittedName>
</protein>
<dbReference type="InterPro" id="IPR013320">
    <property type="entry name" value="ConA-like_dom_sf"/>
</dbReference>
<dbReference type="AlphaFoldDB" id="A0A420WLI7"/>
<accession>A0A420WLI7</accession>
<evidence type="ECO:0000256" key="1">
    <source>
        <dbReference type="SAM" id="SignalP"/>
    </source>
</evidence>
<gene>
    <name evidence="3" type="ORF">DES40_1216</name>
</gene>
<dbReference type="OrthoDB" id="7788759at2"/>
<dbReference type="Proteomes" id="UP000282211">
    <property type="component" value="Unassembled WGS sequence"/>
</dbReference>
<name>A0A420WLI7_9PROT</name>
<dbReference type="EMBL" id="RBII01000001">
    <property type="protein sequence ID" value="RKQ71884.1"/>
    <property type="molecule type" value="Genomic_DNA"/>
</dbReference>
<evidence type="ECO:0000313" key="3">
    <source>
        <dbReference type="EMBL" id="RKQ71884.1"/>
    </source>
</evidence>
<evidence type="ECO:0000259" key="2">
    <source>
        <dbReference type="Pfam" id="PF08787"/>
    </source>
</evidence>
<dbReference type="Pfam" id="PF08787">
    <property type="entry name" value="Alginate_lyase2"/>
    <property type="match status" value="1"/>
</dbReference>
<organism evidence="3 4">
    <name type="scientific">Litorimonas taeanensis</name>
    <dbReference type="NCBI Taxonomy" id="568099"/>
    <lineage>
        <taxon>Bacteria</taxon>
        <taxon>Pseudomonadati</taxon>
        <taxon>Pseudomonadota</taxon>
        <taxon>Alphaproteobacteria</taxon>
        <taxon>Maricaulales</taxon>
        <taxon>Robiginitomaculaceae</taxon>
    </lineage>
</organism>
<dbReference type="Gene3D" id="2.60.120.200">
    <property type="match status" value="1"/>
</dbReference>
<evidence type="ECO:0000313" key="4">
    <source>
        <dbReference type="Proteomes" id="UP000282211"/>
    </source>
</evidence>
<dbReference type="RefSeq" id="WP_121100479.1">
    <property type="nucleotide sequence ID" value="NZ_RBII01000001.1"/>
</dbReference>
<dbReference type="GO" id="GO:0016829">
    <property type="term" value="F:lyase activity"/>
    <property type="evidence" value="ECO:0007669"/>
    <property type="project" value="UniProtKB-KW"/>
</dbReference>
<dbReference type="InterPro" id="IPR014895">
    <property type="entry name" value="Alginate_lyase_2"/>
</dbReference>
<sequence length="361" mass="39853">MIYKFNSLTQASITSLLCGSALSVGANAAANEAPKKNDVPAKHFDLSHWNITLPVDLNKDGKVDSIPVKKIKKFSHPDFFYLDDEGRMVFVAPNRGAKTKNTSNTRSELRYMLRGKNTKIKTHDAKNNFAVLARKDSDKFGSIGGRMDATLRVDHVALNAGHPDKKAAYSAVIGQIHAVKYKSTKSGFGYGNEPLKIYYKKWPDHETGSVFWTYERNLAKDDPNRTDIAYPVWGNTWENSDKPGAAGVALGEDFSYTVNVHQNTMYLTFESPTKDTVKYAINLANNIDANGNIDPLDNKYSYGGDSLYFKAGVYNQCSTKDEPGMWYVACSGTGDWAQDKANGDYAQTSFSELTVGPSTAP</sequence>
<keyword evidence="3" id="KW-0456">Lyase</keyword>
<keyword evidence="4" id="KW-1185">Reference proteome</keyword>
<dbReference type="InParanoid" id="A0A420WLI7"/>
<feature type="signal peptide" evidence="1">
    <location>
        <begin position="1"/>
        <end position="28"/>
    </location>
</feature>
<keyword evidence="1" id="KW-0732">Signal</keyword>
<feature type="domain" description="Alginate lyase 2" evidence="2">
    <location>
        <begin position="44"/>
        <end position="355"/>
    </location>
</feature>
<dbReference type="SUPFAM" id="SSF49899">
    <property type="entry name" value="Concanavalin A-like lectins/glucanases"/>
    <property type="match status" value="1"/>
</dbReference>
<proteinExistence type="predicted"/>